<feature type="transmembrane region" description="Helical" evidence="9">
    <location>
        <begin position="488"/>
        <end position="509"/>
    </location>
</feature>
<organism evidence="10 11">
    <name type="scientific">Aureobasidium pullulans EXF-150</name>
    <dbReference type="NCBI Taxonomy" id="1043002"/>
    <lineage>
        <taxon>Eukaryota</taxon>
        <taxon>Fungi</taxon>
        <taxon>Dikarya</taxon>
        <taxon>Ascomycota</taxon>
        <taxon>Pezizomycotina</taxon>
        <taxon>Dothideomycetes</taxon>
        <taxon>Dothideomycetidae</taxon>
        <taxon>Dothideales</taxon>
        <taxon>Saccotheciaceae</taxon>
        <taxon>Aureobasidium</taxon>
    </lineage>
</organism>
<keyword evidence="6 9" id="KW-1133">Transmembrane helix</keyword>
<evidence type="ECO:0000313" key="11">
    <source>
        <dbReference type="Proteomes" id="UP000030706"/>
    </source>
</evidence>
<keyword evidence="5 9" id="KW-0812">Transmembrane</keyword>
<dbReference type="GO" id="GO:0050897">
    <property type="term" value="F:cobalt ion binding"/>
    <property type="evidence" value="ECO:0007669"/>
    <property type="project" value="TreeGrafter"/>
</dbReference>
<evidence type="ECO:0000256" key="5">
    <source>
        <dbReference type="ARBA" id="ARBA00022692"/>
    </source>
</evidence>
<reference evidence="10 11" key="1">
    <citation type="journal article" date="2014" name="BMC Genomics">
        <title>Genome sequencing of four Aureobasidium pullulans varieties: biotechnological potential, stress tolerance, and description of new species.</title>
        <authorList>
            <person name="Gostin Ar C."/>
            <person name="Ohm R.A."/>
            <person name="Kogej T."/>
            <person name="Sonjak S."/>
            <person name="Turk M."/>
            <person name="Zajc J."/>
            <person name="Zalar P."/>
            <person name="Grube M."/>
            <person name="Sun H."/>
            <person name="Han J."/>
            <person name="Sharma A."/>
            <person name="Chiniquy J."/>
            <person name="Ngan C.Y."/>
            <person name="Lipzen A."/>
            <person name="Barry K."/>
            <person name="Grigoriev I.V."/>
            <person name="Gunde-Cimerman N."/>
        </authorList>
    </citation>
    <scope>NUCLEOTIDE SEQUENCE [LARGE SCALE GENOMIC DNA]</scope>
    <source>
        <strain evidence="10 11">EXF-150</strain>
    </source>
</reference>
<dbReference type="SUPFAM" id="SSF143865">
    <property type="entry name" value="CorA soluble domain-like"/>
    <property type="match status" value="1"/>
</dbReference>
<dbReference type="Proteomes" id="UP000030706">
    <property type="component" value="Unassembled WGS sequence"/>
</dbReference>
<dbReference type="Pfam" id="PF01544">
    <property type="entry name" value="CorA"/>
    <property type="match status" value="1"/>
</dbReference>
<dbReference type="STRING" id="1043002.A0A074XVM8"/>
<dbReference type="GO" id="GO:0005886">
    <property type="term" value="C:plasma membrane"/>
    <property type="evidence" value="ECO:0007669"/>
    <property type="project" value="UniProtKB-SubCell"/>
</dbReference>
<dbReference type="SUPFAM" id="SSF144083">
    <property type="entry name" value="Magnesium transport protein CorA, transmembrane region"/>
    <property type="match status" value="1"/>
</dbReference>
<dbReference type="Gene3D" id="1.20.58.340">
    <property type="entry name" value="Magnesium transport protein CorA, transmembrane region"/>
    <property type="match status" value="2"/>
</dbReference>
<evidence type="ECO:0000256" key="9">
    <source>
        <dbReference type="SAM" id="Phobius"/>
    </source>
</evidence>
<evidence type="ECO:0000256" key="2">
    <source>
        <dbReference type="ARBA" id="ARBA00009765"/>
    </source>
</evidence>
<accession>A0A074XVM8</accession>
<proteinExistence type="inferred from homology"/>
<keyword evidence="4" id="KW-1003">Cell membrane</keyword>
<feature type="region of interest" description="Disordered" evidence="8">
    <location>
        <begin position="220"/>
        <end position="246"/>
    </location>
</feature>
<dbReference type="InterPro" id="IPR045863">
    <property type="entry name" value="CorA_TM1_TM2"/>
</dbReference>
<evidence type="ECO:0000313" key="10">
    <source>
        <dbReference type="EMBL" id="KEQ89623.1"/>
    </source>
</evidence>
<sequence>MRRSLLSCRRSLLSCRRSLWNVPTSLSRHRRLLHTSTDTPSTSKSEKQPSPSATDFTPSLKRAQATSTKASGFYDSNSAFQWQPGSEPGIDTSADGVVSHGETFPSQITAVDFSEDQIEQTELDNKSLENFLNKPRPEWASCRWINVNGLSWDVIKLLGNHKKLHPLAIEDLMHTGNRTKADWYPEHAFIILTLQRLTRLSSQNGLSDTDIQKALLTTDDRHSTHSRSGITWESEKTFQPPDNQTHLRSLQSYRGDRSPERVAYMEKNSILTRKSLGVSIEQVSVFLCSDNTVVSFFEHSGDVIEEPILKRLNSPETILRRSGDASLLVHSIIDAITDLAIPIVATYEKSIAELEMDVLTEPAIGHSKALYILTSELSMLRQQMQPIASLINSLRDHYNTTQFLNRSPSPANPIPNLARRGAGPATPKTQTQSSVTISPAAHTYLGDVEDHCIMIIASLDQMRTQSDNMISLIFNTMGAYQNESMQQLTFVTILFLPLTFLSGYFGMNFEEFPPLKNTHMFFWWLALPITFGMVVILLRQRLFRTARRWLNPGSRHHRHAMREQRKRQ</sequence>
<dbReference type="EMBL" id="KL584974">
    <property type="protein sequence ID" value="KEQ89623.1"/>
    <property type="molecule type" value="Genomic_DNA"/>
</dbReference>
<name>A0A074XVM8_AURPU</name>
<comment type="similarity">
    <text evidence="2">Belongs to the CorA metal ion transporter (MIT) (TC 1.A.35) family.</text>
</comment>
<keyword evidence="11" id="KW-1185">Reference proteome</keyword>
<evidence type="ECO:0000256" key="4">
    <source>
        <dbReference type="ARBA" id="ARBA00022475"/>
    </source>
</evidence>
<dbReference type="AlphaFoldDB" id="A0A074XVM8"/>
<dbReference type="GO" id="GO:0015087">
    <property type="term" value="F:cobalt ion transmembrane transporter activity"/>
    <property type="evidence" value="ECO:0007669"/>
    <property type="project" value="TreeGrafter"/>
</dbReference>
<dbReference type="InterPro" id="IPR045861">
    <property type="entry name" value="CorA_cytoplasmic_dom"/>
</dbReference>
<gene>
    <name evidence="10" type="ORF">M438DRAFT_341352</name>
</gene>
<dbReference type="PANTHER" id="PTHR46494:SF1">
    <property type="entry name" value="CORA FAMILY METAL ION TRANSPORTER (EUROFUNG)"/>
    <property type="match status" value="1"/>
</dbReference>
<evidence type="ECO:0000256" key="6">
    <source>
        <dbReference type="ARBA" id="ARBA00022989"/>
    </source>
</evidence>
<protein>
    <recommendedName>
        <fullName evidence="12">Cora-domain-containing protein</fullName>
    </recommendedName>
</protein>
<dbReference type="Gene3D" id="3.30.460.20">
    <property type="entry name" value="CorA soluble domain-like"/>
    <property type="match status" value="1"/>
</dbReference>
<dbReference type="GO" id="GO:0015095">
    <property type="term" value="F:magnesium ion transmembrane transporter activity"/>
    <property type="evidence" value="ECO:0007669"/>
    <property type="project" value="TreeGrafter"/>
</dbReference>
<evidence type="ECO:0000256" key="1">
    <source>
        <dbReference type="ARBA" id="ARBA00004651"/>
    </source>
</evidence>
<comment type="subcellular location">
    <subcellularLocation>
        <location evidence="1">Cell membrane</location>
        <topology evidence="1">Multi-pass membrane protein</topology>
    </subcellularLocation>
</comment>
<feature type="transmembrane region" description="Helical" evidence="9">
    <location>
        <begin position="521"/>
        <end position="538"/>
    </location>
</feature>
<evidence type="ECO:0000256" key="7">
    <source>
        <dbReference type="ARBA" id="ARBA00023136"/>
    </source>
</evidence>
<dbReference type="GO" id="GO:0000287">
    <property type="term" value="F:magnesium ion binding"/>
    <property type="evidence" value="ECO:0007669"/>
    <property type="project" value="TreeGrafter"/>
</dbReference>
<dbReference type="RefSeq" id="XP_029765810.1">
    <property type="nucleotide sequence ID" value="XM_029904479.1"/>
</dbReference>
<feature type="compositionally biased region" description="Polar residues" evidence="8">
    <location>
        <begin position="34"/>
        <end position="57"/>
    </location>
</feature>
<dbReference type="GeneID" id="40746785"/>
<dbReference type="PANTHER" id="PTHR46494">
    <property type="entry name" value="CORA FAMILY METAL ION TRANSPORTER (EUROFUNG)"/>
    <property type="match status" value="1"/>
</dbReference>
<feature type="region of interest" description="Disordered" evidence="8">
    <location>
        <begin position="404"/>
        <end position="433"/>
    </location>
</feature>
<evidence type="ECO:0000256" key="8">
    <source>
        <dbReference type="SAM" id="MobiDB-lite"/>
    </source>
</evidence>
<evidence type="ECO:0008006" key="12">
    <source>
        <dbReference type="Google" id="ProtNLM"/>
    </source>
</evidence>
<feature type="region of interest" description="Disordered" evidence="8">
    <location>
        <begin position="31"/>
        <end position="60"/>
    </location>
</feature>
<evidence type="ECO:0000256" key="3">
    <source>
        <dbReference type="ARBA" id="ARBA00022448"/>
    </source>
</evidence>
<keyword evidence="7 9" id="KW-0472">Membrane</keyword>
<dbReference type="InterPro" id="IPR002523">
    <property type="entry name" value="MgTranspt_CorA/ZnTranspt_ZntB"/>
</dbReference>
<keyword evidence="3" id="KW-0813">Transport</keyword>
<dbReference type="OrthoDB" id="165352at2759"/>
<dbReference type="HOGENOM" id="CLU_015119_2_0_1"/>